<proteinExistence type="predicted"/>
<dbReference type="AlphaFoldDB" id="A0A0F9GMD9"/>
<organism evidence="1">
    <name type="scientific">marine sediment metagenome</name>
    <dbReference type="NCBI Taxonomy" id="412755"/>
    <lineage>
        <taxon>unclassified sequences</taxon>
        <taxon>metagenomes</taxon>
        <taxon>ecological metagenomes</taxon>
    </lineage>
</organism>
<sequence length="93" mass="10612">MSKVFKRVFRGVKRVVIWLVNPESLDPAHVEMLERQRRPAGNTSDALRADLDVIEIELFKAGFDKVASPAGKDDNDLDRQVQDIYDRLGMERG</sequence>
<name>A0A0F9GMD9_9ZZZZ</name>
<comment type="caution">
    <text evidence="1">The sequence shown here is derived from an EMBL/GenBank/DDBJ whole genome shotgun (WGS) entry which is preliminary data.</text>
</comment>
<reference evidence="1" key="1">
    <citation type="journal article" date="2015" name="Nature">
        <title>Complex archaea that bridge the gap between prokaryotes and eukaryotes.</title>
        <authorList>
            <person name="Spang A."/>
            <person name="Saw J.H."/>
            <person name="Jorgensen S.L."/>
            <person name="Zaremba-Niedzwiedzka K."/>
            <person name="Martijn J."/>
            <person name="Lind A.E."/>
            <person name="van Eijk R."/>
            <person name="Schleper C."/>
            <person name="Guy L."/>
            <person name="Ettema T.J."/>
        </authorList>
    </citation>
    <scope>NUCLEOTIDE SEQUENCE</scope>
</reference>
<dbReference type="EMBL" id="LAZR01025852">
    <property type="protein sequence ID" value="KKL70595.1"/>
    <property type="molecule type" value="Genomic_DNA"/>
</dbReference>
<protein>
    <submittedName>
        <fullName evidence="1">Uncharacterized protein</fullName>
    </submittedName>
</protein>
<accession>A0A0F9GMD9</accession>
<evidence type="ECO:0000313" key="1">
    <source>
        <dbReference type="EMBL" id="KKL70595.1"/>
    </source>
</evidence>
<gene>
    <name evidence="1" type="ORF">LCGC14_2103300</name>
</gene>